<sequence length="192" mass="20975">MIYNLPNTLTLLRIALIPVFAVLFYLPVPWAHVAVTAVFAIAAITDWLDGYLARRWQQTSAFGAFLDPVADKLMVAAALVMLVDVNPTPFADLLLALPAVVIIGREIVISALREWMAEMGDRTSVAVSTIGKIKTSAQMVALLLLLYREPVGHFPTAEIGFVLLYVAAGLTLWSMFIYLRAAWPSLSDAASK</sequence>
<evidence type="ECO:0000256" key="5">
    <source>
        <dbReference type="ARBA" id="ARBA00022679"/>
    </source>
</evidence>
<dbReference type="FunFam" id="1.20.120.1760:FF:000008">
    <property type="entry name" value="CDP-diacylglycerol--glycerol-3-phosphate 3-phosphatidyltransferase 2"/>
    <property type="match status" value="1"/>
</dbReference>
<accession>A0A3B1BFD0</accession>
<keyword evidence="10" id="KW-0594">Phospholipid biosynthesis</keyword>
<dbReference type="InterPro" id="IPR043130">
    <property type="entry name" value="CDP-OH_PTrfase_TM_dom"/>
</dbReference>
<dbReference type="InterPro" id="IPR048254">
    <property type="entry name" value="CDP_ALCOHOL_P_TRANSF_CS"/>
</dbReference>
<keyword evidence="6 12" id="KW-0812">Transmembrane</keyword>
<dbReference type="Gene3D" id="1.20.120.1760">
    <property type="match status" value="1"/>
</dbReference>
<proteinExistence type="inferred from homology"/>
<evidence type="ECO:0000256" key="10">
    <source>
        <dbReference type="ARBA" id="ARBA00023209"/>
    </source>
</evidence>
<keyword evidence="7 12" id="KW-1133">Transmembrane helix</keyword>
<evidence type="ECO:0000256" key="12">
    <source>
        <dbReference type="SAM" id="Phobius"/>
    </source>
</evidence>
<organism evidence="13">
    <name type="scientific">hydrothermal vent metagenome</name>
    <dbReference type="NCBI Taxonomy" id="652676"/>
    <lineage>
        <taxon>unclassified sequences</taxon>
        <taxon>metagenomes</taxon>
        <taxon>ecological metagenomes</taxon>
    </lineage>
</organism>
<dbReference type="GO" id="GO:0036094">
    <property type="term" value="F:small molecule binding"/>
    <property type="evidence" value="ECO:0007669"/>
    <property type="project" value="UniProtKB-ARBA"/>
</dbReference>
<gene>
    <name evidence="13" type="ORF">MNBD_GAMMA20-2139</name>
</gene>
<protein>
    <submittedName>
        <fullName evidence="13">CDP-diacylglycerol--glycerol-3-phosphate 3-phosphatidyltransferase</fullName>
        <ecNumber evidence="13">2.7.8.5</ecNumber>
    </submittedName>
</protein>
<keyword evidence="4" id="KW-0444">Lipid biosynthesis</keyword>
<dbReference type="Pfam" id="PF01066">
    <property type="entry name" value="CDP-OH_P_transf"/>
    <property type="match status" value="1"/>
</dbReference>
<dbReference type="NCBIfam" id="TIGR00560">
    <property type="entry name" value="pgsA"/>
    <property type="match status" value="1"/>
</dbReference>
<comment type="cofactor">
    <cofactor evidence="1">
        <name>Mn(2+)</name>
        <dbReference type="ChEBI" id="CHEBI:29035"/>
    </cofactor>
</comment>
<dbReference type="InterPro" id="IPR004570">
    <property type="entry name" value="Phosphatidylglycerol_P_synth"/>
</dbReference>
<dbReference type="GO" id="GO:0046474">
    <property type="term" value="P:glycerophospholipid biosynthetic process"/>
    <property type="evidence" value="ECO:0007669"/>
    <property type="project" value="TreeGrafter"/>
</dbReference>
<evidence type="ECO:0000313" key="13">
    <source>
        <dbReference type="EMBL" id="VAX03707.1"/>
    </source>
</evidence>
<feature type="transmembrane region" description="Helical" evidence="12">
    <location>
        <begin position="30"/>
        <end position="48"/>
    </location>
</feature>
<keyword evidence="11" id="KW-1208">Phospholipid metabolism</keyword>
<keyword evidence="5 13" id="KW-0808">Transferase</keyword>
<evidence type="ECO:0000256" key="3">
    <source>
        <dbReference type="ARBA" id="ARBA00010441"/>
    </source>
</evidence>
<evidence type="ECO:0000256" key="4">
    <source>
        <dbReference type="ARBA" id="ARBA00022516"/>
    </source>
</evidence>
<name>A0A3B1BFD0_9ZZZZ</name>
<feature type="transmembrane region" description="Helical" evidence="12">
    <location>
        <begin position="93"/>
        <end position="112"/>
    </location>
</feature>
<evidence type="ECO:0000256" key="2">
    <source>
        <dbReference type="ARBA" id="ARBA00004141"/>
    </source>
</evidence>
<evidence type="ECO:0000256" key="8">
    <source>
        <dbReference type="ARBA" id="ARBA00023098"/>
    </source>
</evidence>
<dbReference type="GO" id="GO:0005737">
    <property type="term" value="C:cytoplasm"/>
    <property type="evidence" value="ECO:0007669"/>
    <property type="project" value="UniProtKB-ARBA"/>
</dbReference>
<comment type="subcellular location">
    <subcellularLocation>
        <location evidence="2">Membrane</location>
        <topology evidence="2">Multi-pass membrane protein</topology>
    </subcellularLocation>
</comment>
<feature type="transmembrane region" description="Helical" evidence="12">
    <location>
        <begin position="159"/>
        <end position="179"/>
    </location>
</feature>
<evidence type="ECO:0000256" key="9">
    <source>
        <dbReference type="ARBA" id="ARBA00023136"/>
    </source>
</evidence>
<dbReference type="GO" id="GO:0050793">
    <property type="term" value="P:regulation of developmental process"/>
    <property type="evidence" value="ECO:0007669"/>
    <property type="project" value="UniProtKB-ARBA"/>
</dbReference>
<dbReference type="AlphaFoldDB" id="A0A3B1BFD0"/>
<keyword evidence="8" id="KW-0443">Lipid metabolism</keyword>
<comment type="similarity">
    <text evidence="3">Belongs to the CDP-alcohol phosphatidyltransferase class-I family.</text>
</comment>
<dbReference type="GO" id="GO:0008444">
    <property type="term" value="F:CDP-diacylglycerol-glycerol-3-phosphate 3-phosphatidyltransferase activity"/>
    <property type="evidence" value="ECO:0007669"/>
    <property type="project" value="UniProtKB-EC"/>
</dbReference>
<dbReference type="GO" id="GO:0005886">
    <property type="term" value="C:plasma membrane"/>
    <property type="evidence" value="ECO:0007669"/>
    <property type="project" value="TreeGrafter"/>
</dbReference>
<dbReference type="PANTHER" id="PTHR14269:SF62">
    <property type="entry name" value="CDP-DIACYLGLYCEROL--GLYCEROL-3-PHOSPHATE 3-PHOSPHATIDYLTRANSFERASE 1, CHLOROPLASTIC"/>
    <property type="match status" value="1"/>
</dbReference>
<dbReference type="PANTHER" id="PTHR14269">
    <property type="entry name" value="CDP-DIACYLGLYCEROL--GLYCEROL-3-PHOSPHATE 3-PHOSPHATIDYLTRANSFERASE-RELATED"/>
    <property type="match status" value="1"/>
</dbReference>
<dbReference type="EC" id="2.7.8.5" evidence="13"/>
<reference evidence="13" key="1">
    <citation type="submission" date="2018-06" db="EMBL/GenBank/DDBJ databases">
        <authorList>
            <person name="Zhirakovskaya E."/>
        </authorList>
    </citation>
    <scope>NUCLEOTIDE SEQUENCE</scope>
</reference>
<evidence type="ECO:0000256" key="7">
    <source>
        <dbReference type="ARBA" id="ARBA00022989"/>
    </source>
</evidence>
<keyword evidence="9 12" id="KW-0472">Membrane</keyword>
<feature type="transmembrane region" description="Helical" evidence="12">
    <location>
        <begin position="124"/>
        <end position="147"/>
    </location>
</feature>
<dbReference type="InterPro" id="IPR050324">
    <property type="entry name" value="CDP-alcohol_PTase-I"/>
</dbReference>
<evidence type="ECO:0000256" key="11">
    <source>
        <dbReference type="ARBA" id="ARBA00023264"/>
    </source>
</evidence>
<dbReference type="InterPro" id="IPR000462">
    <property type="entry name" value="CDP-OH_P_trans"/>
</dbReference>
<evidence type="ECO:0000256" key="6">
    <source>
        <dbReference type="ARBA" id="ARBA00022692"/>
    </source>
</evidence>
<dbReference type="EMBL" id="UOFU01000346">
    <property type="protein sequence ID" value="VAX03707.1"/>
    <property type="molecule type" value="Genomic_DNA"/>
</dbReference>
<evidence type="ECO:0000256" key="1">
    <source>
        <dbReference type="ARBA" id="ARBA00001936"/>
    </source>
</evidence>
<dbReference type="PROSITE" id="PS00379">
    <property type="entry name" value="CDP_ALCOHOL_P_TRANSF"/>
    <property type="match status" value="1"/>
</dbReference>
<dbReference type="PIRSF" id="PIRSF000847">
    <property type="entry name" value="Phos_ph_gly_syn"/>
    <property type="match status" value="1"/>
</dbReference>